<dbReference type="PRINTS" id="PR00249">
    <property type="entry name" value="GPCRSECRETIN"/>
</dbReference>
<keyword evidence="2" id="KW-0812">Transmembrane</keyword>
<evidence type="ECO:0000256" key="1">
    <source>
        <dbReference type="ARBA" id="ARBA00004141"/>
    </source>
</evidence>
<dbReference type="Gene3D" id="1.20.1070.10">
    <property type="entry name" value="Rhodopsin 7-helix transmembrane proteins"/>
    <property type="match status" value="1"/>
</dbReference>
<evidence type="ECO:0000256" key="2">
    <source>
        <dbReference type="ARBA" id="ARBA00022692"/>
    </source>
</evidence>
<reference evidence="5" key="1">
    <citation type="journal article" date="2012" name="Nature">
        <title>The oyster genome reveals stress adaptation and complexity of shell formation.</title>
        <authorList>
            <person name="Zhang G."/>
            <person name="Fang X."/>
            <person name="Guo X."/>
            <person name="Li L."/>
            <person name="Luo R."/>
            <person name="Xu F."/>
            <person name="Yang P."/>
            <person name="Zhang L."/>
            <person name="Wang X."/>
            <person name="Qi H."/>
            <person name="Xiong Z."/>
            <person name="Que H."/>
            <person name="Xie Y."/>
            <person name="Holland P.W."/>
            <person name="Paps J."/>
            <person name="Zhu Y."/>
            <person name="Wu F."/>
            <person name="Chen Y."/>
            <person name="Wang J."/>
            <person name="Peng C."/>
            <person name="Meng J."/>
            <person name="Yang L."/>
            <person name="Liu J."/>
            <person name="Wen B."/>
            <person name="Zhang N."/>
            <person name="Huang Z."/>
            <person name="Zhu Q."/>
            <person name="Feng Y."/>
            <person name="Mount A."/>
            <person name="Hedgecock D."/>
            <person name="Xu Z."/>
            <person name="Liu Y."/>
            <person name="Domazet-Loso T."/>
            <person name="Du Y."/>
            <person name="Sun X."/>
            <person name="Zhang S."/>
            <person name="Liu B."/>
            <person name="Cheng P."/>
            <person name="Jiang X."/>
            <person name="Li J."/>
            <person name="Fan D."/>
            <person name="Wang W."/>
            <person name="Fu W."/>
            <person name="Wang T."/>
            <person name="Wang B."/>
            <person name="Zhang J."/>
            <person name="Peng Z."/>
            <person name="Li Y."/>
            <person name="Li N."/>
            <person name="Wang J."/>
            <person name="Chen M."/>
            <person name="He Y."/>
            <person name="Tan F."/>
            <person name="Song X."/>
            <person name="Zheng Q."/>
            <person name="Huang R."/>
            <person name="Yang H."/>
            <person name="Du X."/>
            <person name="Chen L."/>
            <person name="Yang M."/>
            <person name="Gaffney P.M."/>
            <person name="Wang S."/>
            <person name="Luo L."/>
            <person name="She Z."/>
            <person name="Ming Y."/>
            <person name="Huang W."/>
            <person name="Zhang S."/>
            <person name="Huang B."/>
            <person name="Zhang Y."/>
            <person name="Qu T."/>
            <person name="Ni P."/>
            <person name="Miao G."/>
            <person name="Wang J."/>
            <person name="Wang Q."/>
            <person name="Steinberg C.E."/>
            <person name="Wang H."/>
            <person name="Li N."/>
            <person name="Qian L."/>
            <person name="Zhang G."/>
            <person name="Li Y."/>
            <person name="Yang H."/>
            <person name="Liu X."/>
            <person name="Wang J."/>
            <person name="Yin Y."/>
            <person name="Wang J."/>
        </authorList>
    </citation>
    <scope>NUCLEOTIDE SEQUENCE [LARGE SCALE GENOMIC DNA]</scope>
    <source>
        <strain evidence="5">05x7-T-G4-1.051#20</strain>
    </source>
</reference>
<dbReference type="AlphaFoldDB" id="K1RRQ6"/>
<name>K1RRQ6_MAGGI</name>
<dbReference type="GO" id="GO:0016020">
    <property type="term" value="C:membrane"/>
    <property type="evidence" value="ECO:0007669"/>
    <property type="project" value="UniProtKB-SubCell"/>
</dbReference>
<organism evidence="5">
    <name type="scientific">Magallana gigas</name>
    <name type="common">Pacific oyster</name>
    <name type="synonym">Crassostrea gigas</name>
    <dbReference type="NCBI Taxonomy" id="29159"/>
    <lineage>
        <taxon>Eukaryota</taxon>
        <taxon>Metazoa</taxon>
        <taxon>Spiralia</taxon>
        <taxon>Lophotrochozoa</taxon>
        <taxon>Mollusca</taxon>
        <taxon>Bivalvia</taxon>
        <taxon>Autobranchia</taxon>
        <taxon>Pteriomorphia</taxon>
        <taxon>Ostreida</taxon>
        <taxon>Ostreoidea</taxon>
        <taxon>Ostreidae</taxon>
        <taxon>Magallana</taxon>
    </lineage>
</organism>
<dbReference type="InterPro" id="IPR000832">
    <property type="entry name" value="GPCR_2_secretin-like"/>
</dbReference>
<protein>
    <submittedName>
        <fullName evidence="5">Uncharacterized protein</fullName>
    </submittedName>
</protein>
<proteinExistence type="predicted"/>
<keyword evidence="3" id="KW-1133">Transmembrane helix</keyword>
<gene>
    <name evidence="5" type="ORF">CGI_10028349</name>
</gene>
<keyword evidence="4" id="KW-0472">Membrane</keyword>
<evidence type="ECO:0000256" key="3">
    <source>
        <dbReference type="ARBA" id="ARBA00022989"/>
    </source>
</evidence>
<accession>K1RRQ6</accession>
<comment type="subcellular location">
    <subcellularLocation>
        <location evidence="1">Membrane</location>
        <topology evidence="1">Multi-pass membrane protein</topology>
    </subcellularLocation>
</comment>
<dbReference type="GO" id="GO:0004930">
    <property type="term" value="F:G protein-coupled receptor activity"/>
    <property type="evidence" value="ECO:0007669"/>
    <property type="project" value="InterPro"/>
</dbReference>
<evidence type="ECO:0000256" key="4">
    <source>
        <dbReference type="ARBA" id="ARBA00023136"/>
    </source>
</evidence>
<dbReference type="Pfam" id="PF00002">
    <property type="entry name" value="7tm_2"/>
    <property type="match status" value="1"/>
</dbReference>
<dbReference type="HOGENOM" id="CLU_1166815_0_0_1"/>
<dbReference type="EMBL" id="JH823235">
    <property type="protein sequence ID" value="EKC37121.1"/>
    <property type="molecule type" value="Genomic_DNA"/>
</dbReference>
<dbReference type="InParanoid" id="K1RRQ6"/>
<sequence length="238" mass="27405">MIKAIPPRRTKMMLRCYGAVGDSTAFTLAFYGIAVRTQLRCDRGFTLSQRSRRTLSKITILHINLFIAYILRASVSLLRNYIFGRAFVLSLNGHLETETDYTQWVCKPITTLFVYALVASTFWLSVEAFVLTKLIVDWKYLQKRNNLRQGSAVHCRAVVGSPGCNRRRLVRSRDYCVVTCWISYTCEWSMWVFVRGPVFISIFSVPGTPLYKVTPVRRTIPWPLTLSPVRTEFALRCP</sequence>
<evidence type="ECO:0000313" key="5">
    <source>
        <dbReference type="EMBL" id="EKC37121.1"/>
    </source>
</evidence>